<keyword evidence="3" id="KW-0132">Cell division</keyword>
<accession>A0AAV4SKW1</accession>
<organism evidence="12 13">
    <name type="scientific">Caerostris extrusa</name>
    <name type="common">Bark spider</name>
    <name type="synonym">Caerostris bankana</name>
    <dbReference type="NCBI Taxonomy" id="172846"/>
    <lineage>
        <taxon>Eukaryota</taxon>
        <taxon>Metazoa</taxon>
        <taxon>Ecdysozoa</taxon>
        <taxon>Arthropoda</taxon>
        <taxon>Chelicerata</taxon>
        <taxon>Arachnida</taxon>
        <taxon>Araneae</taxon>
        <taxon>Araneomorphae</taxon>
        <taxon>Entelegynae</taxon>
        <taxon>Araneoidea</taxon>
        <taxon>Araneidae</taxon>
        <taxon>Caerostris</taxon>
    </lineage>
</organism>
<dbReference type="SUPFAM" id="SSF52540">
    <property type="entry name" value="P-loop containing nucleoside triphosphate hydrolases"/>
    <property type="match status" value="2"/>
</dbReference>
<dbReference type="InterPro" id="IPR000330">
    <property type="entry name" value="SNF2_N"/>
</dbReference>
<feature type="compositionally biased region" description="Basic and acidic residues" evidence="9">
    <location>
        <begin position="968"/>
        <end position="978"/>
    </location>
</feature>
<evidence type="ECO:0000256" key="8">
    <source>
        <dbReference type="ARBA" id="ARBA00029956"/>
    </source>
</evidence>
<feature type="region of interest" description="Disordered" evidence="9">
    <location>
        <begin position="742"/>
        <end position="787"/>
    </location>
</feature>
<dbReference type="GO" id="GO:0015616">
    <property type="term" value="F:DNA translocase activity"/>
    <property type="evidence" value="ECO:0007669"/>
    <property type="project" value="TreeGrafter"/>
</dbReference>
<dbReference type="InterPro" id="IPR027417">
    <property type="entry name" value="P-loop_NTPase"/>
</dbReference>
<dbReference type="Gene3D" id="3.40.50.10810">
    <property type="entry name" value="Tandem AAA-ATPase domain"/>
    <property type="match status" value="1"/>
</dbReference>
<dbReference type="FunFam" id="3.40.50.10810:FF:000094">
    <property type="entry name" value="DNA excision repair protein ERCC-6"/>
    <property type="match status" value="1"/>
</dbReference>
<dbReference type="SMART" id="SM00487">
    <property type="entry name" value="DEXDc"/>
    <property type="match status" value="1"/>
</dbReference>
<dbReference type="CDD" id="cd18793">
    <property type="entry name" value="SF2_C_SNF"/>
    <property type="match status" value="1"/>
</dbReference>
<dbReference type="AlphaFoldDB" id="A0AAV4SKW1"/>
<evidence type="ECO:0000256" key="6">
    <source>
        <dbReference type="ARBA" id="ARBA00023306"/>
    </source>
</evidence>
<dbReference type="GO" id="GO:0005524">
    <property type="term" value="F:ATP binding"/>
    <property type="evidence" value="ECO:0007669"/>
    <property type="project" value="InterPro"/>
</dbReference>
<dbReference type="PANTHER" id="PTHR45629">
    <property type="entry name" value="SNF2/RAD54 FAMILY MEMBER"/>
    <property type="match status" value="1"/>
</dbReference>
<dbReference type="InterPro" id="IPR049730">
    <property type="entry name" value="SNF2/RAD54-like_C"/>
</dbReference>
<gene>
    <name evidence="12" type="primary">ercc6l</name>
    <name evidence="12" type="ORF">CEXT_24531</name>
</gene>
<reference evidence="12 13" key="1">
    <citation type="submission" date="2021-06" db="EMBL/GenBank/DDBJ databases">
        <title>Caerostris extrusa draft genome.</title>
        <authorList>
            <person name="Kono N."/>
            <person name="Arakawa K."/>
        </authorList>
    </citation>
    <scope>NUCLEOTIDE SEQUENCE [LARGE SCALE GENOMIC DNA]</scope>
</reference>
<evidence type="ECO:0000256" key="7">
    <source>
        <dbReference type="ARBA" id="ARBA00024776"/>
    </source>
</evidence>
<evidence type="ECO:0000259" key="11">
    <source>
        <dbReference type="PROSITE" id="PS51194"/>
    </source>
</evidence>
<dbReference type="Pfam" id="PF00176">
    <property type="entry name" value="SNF2-rel_dom"/>
    <property type="match status" value="1"/>
</dbReference>
<feature type="region of interest" description="Disordered" evidence="9">
    <location>
        <begin position="832"/>
        <end position="860"/>
    </location>
</feature>
<evidence type="ECO:0000313" key="12">
    <source>
        <dbReference type="EMBL" id="GIY33841.1"/>
    </source>
</evidence>
<evidence type="ECO:0000256" key="3">
    <source>
        <dbReference type="ARBA" id="ARBA00022618"/>
    </source>
</evidence>
<feature type="compositionally biased region" description="Polar residues" evidence="9">
    <location>
        <begin position="745"/>
        <end position="760"/>
    </location>
</feature>
<evidence type="ECO:0000256" key="9">
    <source>
        <dbReference type="SAM" id="MobiDB-lite"/>
    </source>
</evidence>
<dbReference type="InterPro" id="IPR014001">
    <property type="entry name" value="Helicase_ATP-bd"/>
</dbReference>
<dbReference type="Pfam" id="PF00271">
    <property type="entry name" value="Helicase_C"/>
    <property type="match status" value="1"/>
</dbReference>
<dbReference type="GO" id="GO:0016787">
    <property type="term" value="F:hydrolase activity"/>
    <property type="evidence" value="ECO:0007669"/>
    <property type="project" value="UniProtKB-KW"/>
</dbReference>
<feature type="region of interest" description="Disordered" evidence="9">
    <location>
        <begin position="961"/>
        <end position="1001"/>
    </location>
</feature>
<evidence type="ECO:0000256" key="1">
    <source>
        <dbReference type="ARBA" id="ARBA00011467"/>
    </source>
</evidence>
<evidence type="ECO:0000259" key="10">
    <source>
        <dbReference type="PROSITE" id="PS51192"/>
    </source>
</evidence>
<feature type="region of interest" description="Disordered" evidence="9">
    <location>
        <begin position="191"/>
        <end position="210"/>
    </location>
</feature>
<keyword evidence="5" id="KW-0378">Hydrolase</keyword>
<dbReference type="EMBL" id="BPLR01009693">
    <property type="protein sequence ID" value="GIY33841.1"/>
    <property type="molecule type" value="Genomic_DNA"/>
</dbReference>
<sequence>MWGLFKRRKGGVLGDDMGLGKTFQVIAFLSGLIDADLAKHVLIVMPVSLLPNWGKEFKKWCPGISVSMFHGGTKKERERNLMKVQRRGHVLLTSYGMLLNALESLTNFNDDPFVWDYLILDEGHKIKNPTKTTKAVHAIPSKNRLVLTGTPIQNNLLELWALYDFAHQGTLLGSLKTFKMQYENTITRAREKDSTVGEKSLGKNSETSDDVSDLEKGLQQLSIAEKHLNTRKNDLIVWTFLSDAQCEIYRNFLHSDAVKTILRACTQLGLNGEINEEDLHRQLNNEASYSSSIENVTDETLMAESGKMKFLIQLLENLKNEGHRTLVFSLSRKILDMIHRILINKNWKVGGVGITLTAADRVVIYDPSWNPATDAQAVDRVYRIGQQKNVVVYRLITCGTVEEKIYRRQIFKDSITKQATGSSDPYRYFSKQELRELFTFDSPRHSATQVQLSRLHSHQRSSDKTAQRIMTQGAVSHDFIKKQVAVAQELIQTEGSVIAEGIRLAGTYSRPYTERIPSFKKNYEKDAYKPPSLPEYINLTDKDKTDAVFHTYSKSENSKENADKLTSITNYFPLTMDTKPKTLMNQKLSLHGSLMLGQSSDISKVTSEDNSKKNDFSGCININTTESFKEKDNCFIHNLETKEKFTQNSKSNEESVGTTNISANDIEIINVSSEDEEADSDSIHCVKKYSTCNTDTKISSCDNKIKNNSAPHNDDTIEIIPDIHCTYQMPETGVTISPKLDESMHQSVSSDKSDPSQNESVLDKSKNSDGFIDEEDIPPDVSSPLDKQHNIHSFEEKNGSFHETKQSHSAIGSFSPGGVAVPSDHRLVHSTPNYNTTALSSDDLVGEDSTREPPATKIAKRISCAKPREFIVSESESSCPSSEEDDDFIVSDSEDEQHIKYVSDSANSSMCFVPSSIPGSPAERERTFRGIGGAPAVLRITPLQVRKSLCPPPDRAFAEALANSPLLTRRDTSSHSGEDSPVAKTFGRKARRNVIESDEED</sequence>
<keyword evidence="13" id="KW-1185">Reference proteome</keyword>
<comment type="caution">
    <text evidence="12">The sequence shown here is derived from an EMBL/GenBank/DDBJ whole genome shotgun (WGS) entry which is preliminary data.</text>
</comment>
<name>A0AAV4SKW1_CAEEX</name>
<dbReference type="PROSITE" id="PS51192">
    <property type="entry name" value="HELICASE_ATP_BIND_1"/>
    <property type="match status" value="1"/>
</dbReference>
<keyword evidence="6" id="KW-0131">Cell cycle</keyword>
<feature type="domain" description="Helicase ATP-binding" evidence="10">
    <location>
        <begin position="2"/>
        <end position="169"/>
    </location>
</feature>
<keyword evidence="4" id="KW-0498">Mitosis</keyword>
<dbReference type="Gene3D" id="3.40.50.300">
    <property type="entry name" value="P-loop containing nucleotide triphosphate hydrolases"/>
    <property type="match status" value="2"/>
</dbReference>
<comment type="function">
    <text evidence="7">Involved in mitotic DNA repair and meiotic recombination. Functions in the recombinational DNA repair pathway. Essential for interhomolog gene conversion (GC), but may have a less important role in intersister GC than spn-A/Rad51. In the presence of DNA, spn-A/Rad51 enhances the ATPase activity of okr/Rad54.</text>
</comment>
<proteinExistence type="predicted"/>
<evidence type="ECO:0000256" key="4">
    <source>
        <dbReference type="ARBA" id="ARBA00022776"/>
    </source>
</evidence>
<dbReference type="PANTHER" id="PTHR45629:SF7">
    <property type="entry name" value="DNA EXCISION REPAIR PROTEIN ERCC-6-RELATED"/>
    <property type="match status" value="1"/>
</dbReference>
<dbReference type="InterPro" id="IPR001650">
    <property type="entry name" value="Helicase_C-like"/>
</dbReference>
<feature type="domain" description="Helicase C-terminal" evidence="11">
    <location>
        <begin position="275"/>
        <end position="435"/>
    </location>
</feature>
<protein>
    <recommendedName>
        <fullName evidence="2">DNA repair and recombination protein RAD54-like</fullName>
    </recommendedName>
    <alternativeName>
        <fullName evidence="8">Protein okra</fullName>
    </alternativeName>
</protein>
<dbReference type="InterPro" id="IPR050496">
    <property type="entry name" value="SNF2_RAD54_helicase_repair"/>
</dbReference>
<evidence type="ECO:0000256" key="2">
    <source>
        <dbReference type="ARBA" id="ARBA00015341"/>
    </source>
</evidence>
<dbReference type="GO" id="GO:0051301">
    <property type="term" value="P:cell division"/>
    <property type="evidence" value="ECO:0007669"/>
    <property type="project" value="UniProtKB-KW"/>
</dbReference>
<evidence type="ECO:0000313" key="13">
    <source>
        <dbReference type="Proteomes" id="UP001054945"/>
    </source>
</evidence>
<dbReference type="PROSITE" id="PS51194">
    <property type="entry name" value="HELICASE_CTER"/>
    <property type="match status" value="1"/>
</dbReference>
<dbReference type="SMART" id="SM00490">
    <property type="entry name" value="HELICc"/>
    <property type="match status" value="1"/>
</dbReference>
<dbReference type="InterPro" id="IPR038718">
    <property type="entry name" value="SNF2-like_sf"/>
</dbReference>
<comment type="subunit">
    <text evidence="1">Interacts (via N-terminus) with spn-A/Rad51.</text>
</comment>
<evidence type="ECO:0000256" key="5">
    <source>
        <dbReference type="ARBA" id="ARBA00022801"/>
    </source>
</evidence>
<dbReference type="Proteomes" id="UP001054945">
    <property type="component" value="Unassembled WGS sequence"/>
</dbReference>